<organism evidence="7 8">
    <name type="scientific">Beauveria asiatica</name>
    <dbReference type="NCBI Taxonomy" id="1069075"/>
    <lineage>
        <taxon>Eukaryota</taxon>
        <taxon>Fungi</taxon>
        <taxon>Dikarya</taxon>
        <taxon>Ascomycota</taxon>
        <taxon>Pezizomycotina</taxon>
        <taxon>Sordariomycetes</taxon>
        <taxon>Hypocreomycetidae</taxon>
        <taxon>Hypocreales</taxon>
        <taxon>Cordycipitaceae</taxon>
        <taxon>Beauveria</taxon>
    </lineage>
</organism>
<dbReference type="GO" id="GO:0005634">
    <property type="term" value="C:nucleus"/>
    <property type="evidence" value="ECO:0007669"/>
    <property type="project" value="TreeGrafter"/>
</dbReference>
<evidence type="ECO:0000256" key="5">
    <source>
        <dbReference type="ARBA" id="ARBA00022840"/>
    </source>
</evidence>
<dbReference type="PROSITE" id="PS50011">
    <property type="entry name" value="PROTEIN_KINASE_DOM"/>
    <property type="match status" value="1"/>
</dbReference>
<comment type="caution">
    <text evidence="7">The sequence shown here is derived from an EMBL/GenBank/DDBJ whole genome shotgun (WGS) entry which is preliminary data.</text>
</comment>
<proteinExistence type="predicted"/>
<keyword evidence="2" id="KW-0808">Transferase</keyword>
<dbReference type="GO" id="GO:0004674">
    <property type="term" value="F:protein serine/threonine kinase activity"/>
    <property type="evidence" value="ECO:0007669"/>
    <property type="project" value="UniProtKB-KW"/>
</dbReference>
<gene>
    <name evidence="7" type="primary">CDC5_1</name>
    <name evidence="7" type="ORF">G3M48_008100</name>
</gene>
<keyword evidence="4 7" id="KW-0418">Kinase</keyword>
<dbReference type="Pfam" id="PF00069">
    <property type="entry name" value="Pkinase"/>
    <property type="match status" value="1"/>
</dbReference>
<dbReference type="Proteomes" id="UP001397290">
    <property type="component" value="Unassembled WGS sequence"/>
</dbReference>
<dbReference type="SUPFAM" id="SSF56112">
    <property type="entry name" value="Protein kinase-like (PK-like)"/>
    <property type="match status" value="1"/>
</dbReference>
<dbReference type="GO" id="GO:0005816">
    <property type="term" value="C:spindle pole body"/>
    <property type="evidence" value="ECO:0007669"/>
    <property type="project" value="TreeGrafter"/>
</dbReference>
<name>A0AAW0RKX0_9HYPO</name>
<keyword evidence="8" id="KW-1185">Reference proteome</keyword>
<dbReference type="EMBL" id="JAAHCF010000599">
    <property type="protein sequence ID" value="KAK8142838.1"/>
    <property type="molecule type" value="Genomic_DNA"/>
</dbReference>
<dbReference type="PANTHER" id="PTHR24345">
    <property type="entry name" value="SERINE/THREONINE-PROTEIN KINASE PLK"/>
    <property type="match status" value="1"/>
</dbReference>
<sequence>MNSYLTTNINMSYYTNTLVTCIVCENAVFITNVDENTVIANDINGTVIAKPPAYLPNMTVDEYKLSLGRGQADQKVGKSNVVIISNKVNLVLNQWTSTEPEPPHQTRLARVGLPKTSFGPMFETLRASVTSSPGTFIYKDENGIKAKTQRLDEAIKRIIGSSSKGVATIAISLSDEATIENGRTVPIGNKYQFSVNLDNMFHFKKERVLPHSPPQSSSTGFEILEDIFSVAVRTIDHQHGLQRHRKLLHAGYGQSFWRAFSFQNSTYLVLKLCPNGSLIDRVKRRKGLTEPEVRFYSVQIAGAIKYMHRKGIIHRDWSVTVFSLDLVMASNAGGVAPTTRLSVEKHLLVLGPIS</sequence>
<evidence type="ECO:0000256" key="4">
    <source>
        <dbReference type="ARBA" id="ARBA00022777"/>
    </source>
</evidence>
<keyword evidence="3" id="KW-0547">Nucleotide-binding</keyword>
<accession>A0AAW0RKX0</accession>
<keyword evidence="1" id="KW-0723">Serine/threonine-protein kinase</keyword>
<dbReference type="AlphaFoldDB" id="A0AAW0RKX0"/>
<dbReference type="Gene3D" id="1.10.510.10">
    <property type="entry name" value="Transferase(Phosphotransferase) domain 1"/>
    <property type="match status" value="1"/>
</dbReference>
<dbReference type="InterPro" id="IPR011009">
    <property type="entry name" value="Kinase-like_dom_sf"/>
</dbReference>
<evidence type="ECO:0000313" key="7">
    <source>
        <dbReference type="EMBL" id="KAK8142838.1"/>
    </source>
</evidence>
<evidence type="ECO:0000259" key="6">
    <source>
        <dbReference type="PROSITE" id="PS50011"/>
    </source>
</evidence>
<dbReference type="GO" id="GO:0005737">
    <property type="term" value="C:cytoplasm"/>
    <property type="evidence" value="ECO:0007669"/>
    <property type="project" value="TreeGrafter"/>
</dbReference>
<dbReference type="GO" id="GO:0007052">
    <property type="term" value="P:mitotic spindle organization"/>
    <property type="evidence" value="ECO:0007669"/>
    <property type="project" value="TreeGrafter"/>
</dbReference>
<dbReference type="GO" id="GO:0000922">
    <property type="term" value="C:spindle pole"/>
    <property type="evidence" value="ECO:0007669"/>
    <property type="project" value="TreeGrafter"/>
</dbReference>
<reference evidence="7 8" key="1">
    <citation type="submission" date="2020-02" db="EMBL/GenBank/DDBJ databases">
        <title>Comparative genomics of the hypocrealean fungal genus Beauvera.</title>
        <authorList>
            <person name="Showalter D.N."/>
            <person name="Bushley K.E."/>
            <person name="Rehner S.A."/>
        </authorList>
    </citation>
    <scope>NUCLEOTIDE SEQUENCE [LARGE SCALE GENOMIC DNA]</scope>
    <source>
        <strain evidence="7 8">ARSEF4384</strain>
    </source>
</reference>
<evidence type="ECO:0000256" key="3">
    <source>
        <dbReference type="ARBA" id="ARBA00022741"/>
    </source>
</evidence>
<dbReference type="PANTHER" id="PTHR24345:SF0">
    <property type="entry name" value="CELL CYCLE SERINE_THREONINE-PROTEIN KINASE CDC5_MSD2"/>
    <property type="match status" value="1"/>
</dbReference>
<dbReference type="InterPro" id="IPR000719">
    <property type="entry name" value="Prot_kinase_dom"/>
</dbReference>
<keyword evidence="5" id="KW-0067">ATP-binding</keyword>
<dbReference type="GO" id="GO:0000776">
    <property type="term" value="C:kinetochore"/>
    <property type="evidence" value="ECO:0007669"/>
    <property type="project" value="TreeGrafter"/>
</dbReference>
<evidence type="ECO:0000256" key="2">
    <source>
        <dbReference type="ARBA" id="ARBA00022679"/>
    </source>
</evidence>
<feature type="domain" description="Protein kinase" evidence="6">
    <location>
        <begin position="153"/>
        <end position="354"/>
    </location>
</feature>
<dbReference type="GO" id="GO:0005524">
    <property type="term" value="F:ATP binding"/>
    <property type="evidence" value="ECO:0007669"/>
    <property type="project" value="UniProtKB-KW"/>
</dbReference>
<evidence type="ECO:0000256" key="1">
    <source>
        <dbReference type="ARBA" id="ARBA00022527"/>
    </source>
</evidence>
<evidence type="ECO:0000313" key="8">
    <source>
        <dbReference type="Proteomes" id="UP001397290"/>
    </source>
</evidence>
<protein>
    <submittedName>
        <fullName evidence="7">Cell cycle serine/threonine-protein kinase cdc5/MSD2</fullName>
    </submittedName>
</protein>